<evidence type="ECO:0000313" key="3">
    <source>
        <dbReference type="Proteomes" id="UP000001625"/>
    </source>
</evidence>
<dbReference type="STRING" id="580332.Slit_2571"/>
<evidence type="ECO:0008006" key="4">
    <source>
        <dbReference type="Google" id="ProtNLM"/>
    </source>
</evidence>
<dbReference type="AlphaFoldDB" id="D5CN99"/>
<sequence length="408" mass="45000" precursor="true">MGIVMRSCVKLLWFISLISAATCASADDADWRTSWDGTLYGYANSTVLRDDSVLNPYNRIAQLPQRSDTAELRLNLKAENDTVRVTARPIGLVRETGNAFATQQHGEGYFSLWQVRVRAAEGWNVAAGRDVLNWGAGQFRSPSSPFYFDNGRTDPMRELVGMDVVKLSWTPDMQNGMTLARVVRSGYGAVQPDAWRDSWLGKIDRREDALAWGLVAVKAPHLGAFYGAHGQYTATDALMLYGEFGSSVLPVALGSPADATQPYAVQSPSSRASALLLGSSYTFENGTSLNTEYLHDGHGYTAAEERAYFERAITQFGLPLGLMPRLLGRDYLHVVWQANMMSETGYWRLMYTRNFTDNGNELAAYGETTITPHLSVYGLAVQPVGNARQEFSALYTRSITVGLKIALP</sequence>
<dbReference type="OrthoDB" id="5493663at2"/>
<evidence type="ECO:0000313" key="2">
    <source>
        <dbReference type="EMBL" id="ADE12796.1"/>
    </source>
</evidence>
<name>D5CN99_SIDLE</name>
<protein>
    <recommendedName>
        <fullName evidence="4">Alginate export domain-containing protein</fullName>
    </recommendedName>
</protein>
<evidence type="ECO:0000256" key="1">
    <source>
        <dbReference type="SAM" id="SignalP"/>
    </source>
</evidence>
<dbReference type="EMBL" id="CP001965">
    <property type="protein sequence ID" value="ADE12796.1"/>
    <property type="molecule type" value="Genomic_DNA"/>
</dbReference>
<keyword evidence="1" id="KW-0732">Signal</keyword>
<keyword evidence="3" id="KW-1185">Reference proteome</keyword>
<dbReference type="RefSeq" id="WP_013030694.1">
    <property type="nucleotide sequence ID" value="NC_013959.1"/>
</dbReference>
<dbReference type="eggNOG" id="ENOG5032MAT">
    <property type="taxonomic scope" value="Bacteria"/>
</dbReference>
<proteinExistence type="predicted"/>
<organism evidence="2 3">
    <name type="scientific">Sideroxydans lithotrophicus (strain ES-1)</name>
    <dbReference type="NCBI Taxonomy" id="580332"/>
    <lineage>
        <taxon>Bacteria</taxon>
        <taxon>Pseudomonadati</taxon>
        <taxon>Pseudomonadota</taxon>
        <taxon>Betaproteobacteria</taxon>
        <taxon>Nitrosomonadales</taxon>
        <taxon>Gallionellaceae</taxon>
        <taxon>Sideroxydans</taxon>
    </lineage>
</organism>
<dbReference type="Proteomes" id="UP000001625">
    <property type="component" value="Chromosome"/>
</dbReference>
<accession>D5CN99</accession>
<dbReference type="KEGG" id="slt:Slit_2571"/>
<gene>
    <name evidence="2" type="ordered locus">Slit_2571</name>
</gene>
<reference evidence="2 3" key="1">
    <citation type="submission" date="2010-03" db="EMBL/GenBank/DDBJ databases">
        <title>Complete sequence of Sideroxydans lithotrophicus ES-1.</title>
        <authorList>
            <consortium name="US DOE Joint Genome Institute"/>
            <person name="Lucas S."/>
            <person name="Copeland A."/>
            <person name="Lapidus A."/>
            <person name="Cheng J.-F."/>
            <person name="Bruce D."/>
            <person name="Goodwin L."/>
            <person name="Pitluck S."/>
            <person name="Munk A.C."/>
            <person name="Detter J.C."/>
            <person name="Han C."/>
            <person name="Tapia R."/>
            <person name="Larimer F."/>
            <person name="Land M."/>
            <person name="Hauser L."/>
            <person name="Kyrpides N."/>
            <person name="Ivanova N."/>
            <person name="Emerson D."/>
            <person name="Woyke T."/>
        </authorList>
    </citation>
    <scope>NUCLEOTIDE SEQUENCE [LARGE SCALE GENOMIC DNA]</scope>
    <source>
        <strain evidence="2 3">ES-1</strain>
    </source>
</reference>
<feature type="signal peptide" evidence="1">
    <location>
        <begin position="1"/>
        <end position="26"/>
    </location>
</feature>
<dbReference type="HOGENOM" id="CLU_674210_0_0_4"/>
<feature type="chain" id="PRO_5003070392" description="Alginate export domain-containing protein" evidence="1">
    <location>
        <begin position="27"/>
        <end position="408"/>
    </location>
</feature>